<keyword evidence="5" id="KW-1133">Transmembrane helix</keyword>
<evidence type="ECO:0000256" key="5">
    <source>
        <dbReference type="RuleBase" id="RU362059"/>
    </source>
</evidence>
<proteinExistence type="inferred from homology"/>
<dbReference type="AlphaFoldDB" id="A0AAW1TS73"/>
<dbReference type="GO" id="GO:0016020">
    <property type="term" value="C:membrane"/>
    <property type="evidence" value="ECO:0007669"/>
    <property type="project" value="UniProtKB-SubCell"/>
</dbReference>
<dbReference type="FunFam" id="3.40.50.2000:FF:000144">
    <property type="entry name" value="UDP-glucuronosyltransferase"/>
    <property type="match status" value="1"/>
</dbReference>
<organism evidence="6 7">
    <name type="scientific">Henosepilachna vigintioctopunctata</name>
    <dbReference type="NCBI Taxonomy" id="420089"/>
    <lineage>
        <taxon>Eukaryota</taxon>
        <taxon>Metazoa</taxon>
        <taxon>Ecdysozoa</taxon>
        <taxon>Arthropoda</taxon>
        <taxon>Hexapoda</taxon>
        <taxon>Insecta</taxon>
        <taxon>Pterygota</taxon>
        <taxon>Neoptera</taxon>
        <taxon>Endopterygota</taxon>
        <taxon>Coleoptera</taxon>
        <taxon>Polyphaga</taxon>
        <taxon>Cucujiformia</taxon>
        <taxon>Coccinelloidea</taxon>
        <taxon>Coccinellidae</taxon>
        <taxon>Epilachninae</taxon>
        <taxon>Epilachnini</taxon>
        <taxon>Henosepilachna</taxon>
    </lineage>
</organism>
<evidence type="ECO:0000313" key="6">
    <source>
        <dbReference type="EMBL" id="KAK9870917.1"/>
    </source>
</evidence>
<dbReference type="FunFam" id="3.40.50.2000:FF:000050">
    <property type="entry name" value="UDP-glucuronosyltransferase"/>
    <property type="match status" value="1"/>
</dbReference>
<dbReference type="PANTHER" id="PTHR48043">
    <property type="entry name" value="EG:EG0003.4 PROTEIN-RELATED"/>
    <property type="match status" value="1"/>
</dbReference>
<keyword evidence="7" id="KW-1185">Reference proteome</keyword>
<evidence type="ECO:0000313" key="7">
    <source>
        <dbReference type="Proteomes" id="UP001431783"/>
    </source>
</evidence>
<keyword evidence="5" id="KW-0732">Signal</keyword>
<dbReference type="Pfam" id="PF00201">
    <property type="entry name" value="UDPGT"/>
    <property type="match status" value="1"/>
</dbReference>
<dbReference type="InterPro" id="IPR002213">
    <property type="entry name" value="UDP_glucos_trans"/>
</dbReference>
<keyword evidence="5" id="KW-0472">Membrane</keyword>
<reference evidence="6 7" key="1">
    <citation type="submission" date="2023-03" db="EMBL/GenBank/DDBJ databases">
        <title>Genome insight into feeding habits of ladybird beetles.</title>
        <authorList>
            <person name="Li H.-S."/>
            <person name="Huang Y.-H."/>
            <person name="Pang H."/>
        </authorList>
    </citation>
    <scope>NUCLEOTIDE SEQUENCE [LARGE SCALE GENOMIC DNA]</scope>
    <source>
        <strain evidence="6">SYSU_2023b</strain>
        <tissue evidence="6">Whole body</tissue>
    </source>
</reference>
<sequence length="515" mass="58934">MRFFWNILCLLCTVLSLSQALRILGVFPHSGISHFVVMRPLMKELAKRGHEVTVVSHFPLDKPVPRYKDISIAGTAPLIIEKMSMQDFYDFSRISLYVTPFVVTGFGESVCRGAYASNKLDEIFESSHKYDLMIAEMFNSDCFLPINHKLNIPIIGMSSSALLPWMYGRFGIPTNPSYMTNIILDHPKRLSFVQRLENTVITGLERLFFYQWRNRRDTQIARSYFKEDIPHVSEFAKNASLMLVNSHFTLNNAQTYPPNVIEVGGIHLPEKNETLPKNILKFIEESPHGVIFFSLGSTVKSTTMPAREREQILSAFARLPQRVLWKWESDTMPGKPDNVMIQKWMPQFDILSHPNVVAFICHGGLLGVQEAVYNGVPMLVMPQHGDQHTNAKAVEDNGGGIVLYLKDVTLERFYQSLQTILHPEFKAKAKALSERFRDRPNSPMDTAVYWVEYVARHKGAPHIKTAAVDMPSYQYLLLDVYAFLLASSVIAVYIWYRITRSLLKCMFVKKKVKQN</sequence>
<dbReference type="PROSITE" id="PS00375">
    <property type="entry name" value="UDPGT"/>
    <property type="match status" value="1"/>
</dbReference>
<comment type="caution">
    <text evidence="6">The sequence shown here is derived from an EMBL/GenBank/DDBJ whole genome shotgun (WGS) entry which is preliminary data.</text>
</comment>
<comment type="similarity">
    <text evidence="1 4">Belongs to the UDP-glycosyltransferase family.</text>
</comment>
<dbReference type="InterPro" id="IPR050271">
    <property type="entry name" value="UDP-glycosyltransferase"/>
</dbReference>
<feature type="signal peptide" evidence="5">
    <location>
        <begin position="1"/>
        <end position="20"/>
    </location>
</feature>
<dbReference type="Proteomes" id="UP001431783">
    <property type="component" value="Unassembled WGS sequence"/>
</dbReference>
<comment type="catalytic activity">
    <reaction evidence="5">
        <text>glucuronate acceptor + UDP-alpha-D-glucuronate = acceptor beta-D-glucuronoside + UDP + H(+)</text>
        <dbReference type="Rhea" id="RHEA:21032"/>
        <dbReference type="ChEBI" id="CHEBI:15378"/>
        <dbReference type="ChEBI" id="CHEBI:58052"/>
        <dbReference type="ChEBI" id="CHEBI:58223"/>
        <dbReference type="ChEBI" id="CHEBI:132367"/>
        <dbReference type="ChEBI" id="CHEBI:132368"/>
        <dbReference type="EC" id="2.4.1.17"/>
    </reaction>
</comment>
<evidence type="ECO:0000256" key="2">
    <source>
        <dbReference type="ARBA" id="ARBA00022676"/>
    </source>
</evidence>
<keyword evidence="5" id="KW-0812">Transmembrane</keyword>
<dbReference type="PANTHER" id="PTHR48043:SF114">
    <property type="entry name" value="IP04436P-RELATED"/>
    <property type="match status" value="1"/>
</dbReference>
<dbReference type="SUPFAM" id="SSF53756">
    <property type="entry name" value="UDP-Glycosyltransferase/glycogen phosphorylase"/>
    <property type="match status" value="1"/>
</dbReference>
<dbReference type="CDD" id="cd03784">
    <property type="entry name" value="GT1_Gtf-like"/>
    <property type="match status" value="1"/>
</dbReference>
<evidence type="ECO:0000256" key="4">
    <source>
        <dbReference type="RuleBase" id="RU003718"/>
    </source>
</evidence>
<comment type="subcellular location">
    <subcellularLocation>
        <location evidence="5">Membrane</location>
        <topology evidence="5">Single-pass membrane protein</topology>
    </subcellularLocation>
</comment>
<accession>A0AAW1TS73</accession>
<protein>
    <recommendedName>
        <fullName evidence="5">UDP-glucuronosyltransferase</fullName>
        <ecNumber evidence="5">2.4.1.17</ecNumber>
    </recommendedName>
</protein>
<dbReference type="InterPro" id="IPR035595">
    <property type="entry name" value="UDP_glycos_trans_CS"/>
</dbReference>
<name>A0AAW1TS73_9CUCU</name>
<dbReference type="EMBL" id="JARQZJ010000004">
    <property type="protein sequence ID" value="KAK9870917.1"/>
    <property type="molecule type" value="Genomic_DNA"/>
</dbReference>
<dbReference type="GO" id="GO:0015020">
    <property type="term" value="F:glucuronosyltransferase activity"/>
    <property type="evidence" value="ECO:0007669"/>
    <property type="project" value="UniProtKB-EC"/>
</dbReference>
<feature type="chain" id="PRO_5043103946" description="UDP-glucuronosyltransferase" evidence="5">
    <location>
        <begin position="21"/>
        <end position="515"/>
    </location>
</feature>
<keyword evidence="3 4" id="KW-0808">Transferase</keyword>
<evidence type="ECO:0000256" key="3">
    <source>
        <dbReference type="ARBA" id="ARBA00022679"/>
    </source>
</evidence>
<dbReference type="EC" id="2.4.1.17" evidence="5"/>
<dbReference type="Gene3D" id="3.40.50.2000">
    <property type="entry name" value="Glycogen Phosphorylase B"/>
    <property type="match status" value="2"/>
</dbReference>
<keyword evidence="2 4" id="KW-0328">Glycosyltransferase</keyword>
<evidence type="ECO:0000256" key="1">
    <source>
        <dbReference type="ARBA" id="ARBA00009995"/>
    </source>
</evidence>
<gene>
    <name evidence="6" type="ORF">WA026_009879</name>
</gene>
<feature type="transmembrane region" description="Helical" evidence="5">
    <location>
        <begin position="475"/>
        <end position="496"/>
    </location>
</feature>